<evidence type="ECO:0000313" key="2">
    <source>
        <dbReference type="EMBL" id="KAB8162026.1"/>
    </source>
</evidence>
<feature type="region of interest" description="Disordered" evidence="1">
    <location>
        <begin position="181"/>
        <end position="213"/>
    </location>
</feature>
<dbReference type="Proteomes" id="UP000314251">
    <property type="component" value="Unassembled WGS sequence"/>
</dbReference>
<organism evidence="2 3">
    <name type="scientific">Streptomyces mimosae</name>
    <dbReference type="NCBI Taxonomy" id="2586635"/>
    <lineage>
        <taxon>Bacteria</taxon>
        <taxon>Bacillati</taxon>
        <taxon>Actinomycetota</taxon>
        <taxon>Actinomycetes</taxon>
        <taxon>Kitasatosporales</taxon>
        <taxon>Streptomycetaceae</taxon>
        <taxon>Streptomyces</taxon>
    </lineage>
</organism>
<reference evidence="2" key="1">
    <citation type="submission" date="2019-10" db="EMBL/GenBank/DDBJ databases">
        <title>Nonomuraea sp. nov., isolated from Phyllanthus amarus.</title>
        <authorList>
            <person name="Klykleung N."/>
            <person name="Tanasupawat S."/>
        </authorList>
    </citation>
    <scope>NUCLEOTIDE SEQUENCE [LARGE SCALE GENOMIC DNA]</scope>
    <source>
        <strain evidence="2">3MP-10</strain>
    </source>
</reference>
<gene>
    <name evidence="2" type="ORF">FH607_023470</name>
</gene>
<feature type="compositionally biased region" description="Basic and acidic residues" evidence="1">
    <location>
        <begin position="199"/>
        <end position="213"/>
    </location>
</feature>
<dbReference type="EMBL" id="VDLY02000016">
    <property type="protein sequence ID" value="KAB8162026.1"/>
    <property type="molecule type" value="Genomic_DNA"/>
</dbReference>
<accession>A0A5N6A298</accession>
<feature type="region of interest" description="Disordered" evidence="1">
    <location>
        <begin position="402"/>
        <end position="431"/>
    </location>
</feature>
<dbReference type="OrthoDB" id="4086861at2"/>
<dbReference type="AlphaFoldDB" id="A0A5N6A298"/>
<protein>
    <submittedName>
        <fullName evidence="2">Uncharacterized protein</fullName>
    </submittedName>
</protein>
<sequence>MSSPVEDASRQAAQQMAAMLRTLVELTRALDGARRPSLADAGPAVGGPRPAVRYAAVIEQHFGPQVRQALTDSPGWQRMVEQLGELEGAGIPPERLLPALEQITRQAQPAPPTPEQEMARVVERATSPEVAQALTRSEQWPQLAAGLQDLRAGGWDVEQLVAAAVPTLNRLVEGAQAEVGREAADAGRQQSRQVLPARPVDRETALRKAGIDRHENERLSRMVREKLPERPAELLLASDTQWPIVAAEIHRADQSGVDVAARLAGVENMLRHQAAAGARQLDIPVATLAALSMPAPPPAVKQLDQERTGARTLSREELTRASDLAVANHGVSATMLLASGYNAAQAGEALTALEQYGIVGARGESGMHPIQVGSVEQAGQRIAAGVEREIQTQAATAWSTTVSGPPAARRVQRAVTGTAPQAPIRTTGRRR</sequence>
<proteinExistence type="predicted"/>
<dbReference type="RefSeq" id="WP_139672104.1">
    <property type="nucleotide sequence ID" value="NZ_VDLY02000016.1"/>
</dbReference>
<evidence type="ECO:0000256" key="1">
    <source>
        <dbReference type="SAM" id="MobiDB-lite"/>
    </source>
</evidence>
<evidence type="ECO:0000313" key="3">
    <source>
        <dbReference type="Proteomes" id="UP000314251"/>
    </source>
</evidence>
<name>A0A5N6A298_9ACTN</name>
<keyword evidence="3" id="KW-1185">Reference proteome</keyword>
<comment type="caution">
    <text evidence="2">The sequence shown here is derived from an EMBL/GenBank/DDBJ whole genome shotgun (WGS) entry which is preliminary data.</text>
</comment>